<reference evidence="2 3" key="1">
    <citation type="submission" date="2019-01" db="EMBL/GenBank/DDBJ databases">
        <title>Draft genome sequences of three monokaryotic isolates of the white-rot basidiomycete fungus Dichomitus squalens.</title>
        <authorList>
            <consortium name="DOE Joint Genome Institute"/>
            <person name="Lopez S.C."/>
            <person name="Andreopoulos B."/>
            <person name="Pangilinan J."/>
            <person name="Lipzen A."/>
            <person name="Riley R."/>
            <person name="Ahrendt S."/>
            <person name="Ng V."/>
            <person name="Barry K."/>
            <person name="Daum C."/>
            <person name="Grigoriev I.V."/>
            <person name="Hilden K.S."/>
            <person name="Makela M.R."/>
            <person name="de Vries R.P."/>
        </authorList>
    </citation>
    <scope>NUCLEOTIDE SEQUENCE [LARGE SCALE GENOMIC DNA]</scope>
    <source>
        <strain evidence="2 3">CBS 464.89</strain>
    </source>
</reference>
<dbReference type="Pfam" id="PF00651">
    <property type="entry name" value="BTB"/>
    <property type="match status" value="1"/>
</dbReference>
<dbReference type="PROSITE" id="PS50097">
    <property type="entry name" value="BTB"/>
    <property type="match status" value="1"/>
</dbReference>
<dbReference type="CDD" id="cd18186">
    <property type="entry name" value="BTB_POZ_ZBTB_KLHL-like"/>
    <property type="match status" value="1"/>
</dbReference>
<dbReference type="SMART" id="SM00225">
    <property type="entry name" value="BTB"/>
    <property type="match status" value="1"/>
</dbReference>
<evidence type="ECO:0000313" key="3">
    <source>
        <dbReference type="Proteomes" id="UP000292082"/>
    </source>
</evidence>
<sequence>MLGRHPDVKGQDIDSCADADAPQEGRRKRDEEFWYEDGTIILIVGDVEFRVFKGLLVDRSTVFRDMFAFPQPSSAASTSAGQTPCPEVALTDSPEDVRQLLRFLMPGGLSGPLTPEDSTFRDISACISLAHKYQINHVVQRGLALLRAKLPAVGVVKTSQGSTAFRKPQMSRDQTIRLIKLARLVDANDLLFLGVWSAAYLTPQKLSQGFLRPDGTHEVLSTSDLALCFSARERLTQEHVKRIMRWATPAVAPKCEARGPRGKTCYVELAKALRLTEGDLDDCPVPEDFRTWYLRDDQKLGICTDCLALLSKRQAKGQMDIWRRLPKIIGVEFPNWNQMAVA</sequence>
<name>A0A4Q9N8Q0_9APHY</name>
<evidence type="ECO:0000313" key="2">
    <source>
        <dbReference type="EMBL" id="TBU51801.1"/>
    </source>
</evidence>
<gene>
    <name evidence="2" type="ORF">BD310DRAFT_862843</name>
</gene>
<dbReference type="Gene3D" id="3.30.710.10">
    <property type="entry name" value="Potassium Channel Kv1.1, Chain A"/>
    <property type="match status" value="1"/>
</dbReference>
<dbReference type="Proteomes" id="UP000292082">
    <property type="component" value="Unassembled WGS sequence"/>
</dbReference>
<accession>A0A4Q9N8Q0</accession>
<dbReference type="InterPro" id="IPR000210">
    <property type="entry name" value="BTB/POZ_dom"/>
</dbReference>
<dbReference type="SUPFAM" id="SSF54695">
    <property type="entry name" value="POZ domain"/>
    <property type="match status" value="1"/>
</dbReference>
<proteinExistence type="predicted"/>
<dbReference type="EMBL" id="ML145284">
    <property type="protein sequence ID" value="TBU51801.1"/>
    <property type="molecule type" value="Genomic_DNA"/>
</dbReference>
<organism evidence="2 3">
    <name type="scientific">Dichomitus squalens</name>
    <dbReference type="NCBI Taxonomy" id="114155"/>
    <lineage>
        <taxon>Eukaryota</taxon>
        <taxon>Fungi</taxon>
        <taxon>Dikarya</taxon>
        <taxon>Basidiomycota</taxon>
        <taxon>Agaricomycotina</taxon>
        <taxon>Agaricomycetes</taxon>
        <taxon>Polyporales</taxon>
        <taxon>Polyporaceae</taxon>
        <taxon>Dichomitus</taxon>
    </lineage>
</organism>
<keyword evidence="3" id="KW-1185">Reference proteome</keyword>
<evidence type="ECO:0000256" key="1">
    <source>
        <dbReference type="SAM" id="MobiDB-lite"/>
    </source>
</evidence>
<feature type="region of interest" description="Disordered" evidence="1">
    <location>
        <begin position="1"/>
        <end position="29"/>
    </location>
</feature>
<feature type="compositionally biased region" description="Basic and acidic residues" evidence="1">
    <location>
        <begin position="1"/>
        <end position="12"/>
    </location>
</feature>
<dbReference type="AlphaFoldDB" id="A0A4Q9N8Q0"/>
<protein>
    <submittedName>
        <fullName evidence="2">Uncharacterized protein</fullName>
    </submittedName>
</protein>
<dbReference type="InterPro" id="IPR011333">
    <property type="entry name" value="SKP1/BTB/POZ_sf"/>
</dbReference>